<evidence type="ECO:0008006" key="4">
    <source>
        <dbReference type="Google" id="ProtNLM"/>
    </source>
</evidence>
<dbReference type="EMBL" id="BNCH01000001">
    <property type="protein sequence ID" value="GHE88365.1"/>
    <property type="molecule type" value="Genomic_DNA"/>
</dbReference>
<keyword evidence="1" id="KW-0175">Coiled coil</keyword>
<dbReference type="InterPro" id="IPR036388">
    <property type="entry name" value="WH-like_DNA-bd_sf"/>
</dbReference>
<dbReference type="InterPro" id="IPR009061">
    <property type="entry name" value="DNA-bd_dom_put_sf"/>
</dbReference>
<sequence length="174" mass="19444">MANTRGRGIQLNRAEMADAMGITPPTLDEWIRRGCPAVQKGARGRPWIFNSAQVMRWREDDVRAQSKGVEVSSKEELNRRKLEAEVELVELELATATALVAPVEEFERAMQKGFAEVRSRLRGVLPARVAARVAALTGETEIKEVLREEIDEVLEALANAALVEEDDFEEEDAE</sequence>
<protein>
    <recommendedName>
        <fullName evidence="4">Terminase small subunit</fullName>
    </recommendedName>
</protein>
<reference evidence="3" key="1">
    <citation type="journal article" date="2019" name="Int. J. Syst. Evol. Microbiol.">
        <title>The Global Catalogue of Microorganisms (GCM) 10K type strain sequencing project: providing services to taxonomists for standard genome sequencing and annotation.</title>
        <authorList>
            <consortium name="The Broad Institute Genomics Platform"/>
            <consortium name="The Broad Institute Genome Sequencing Center for Infectious Disease"/>
            <person name="Wu L."/>
            <person name="Ma J."/>
        </authorList>
    </citation>
    <scope>NUCLEOTIDE SEQUENCE [LARGE SCALE GENOMIC DNA]</scope>
    <source>
        <strain evidence="3">KCTC 42443</strain>
    </source>
</reference>
<gene>
    <name evidence="2" type="ORF">GCM10016455_05620</name>
</gene>
<proteinExistence type="predicted"/>
<evidence type="ECO:0000313" key="2">
    <source>
        <dbReference type="EMBL" id="GHE88365.1"/>
    </source>
</evidence>
<dbReference type="Gene3D" id="1.10.10.10">
    <property type="entry name" value="Winged helix-like DNA-binding domain superfamily/Winged helix DNA-binding domain"/>
    <property type="match status" value="1"/>
</dbReference>
<accession>A0ABQ3ISY9</accession>
<name>A0ABQ3ISY9_9RHOB</name>
<dbReference type="SUPFAM" id="SSF46955">
    <property type="entry name" value="Putative DNA-binding domain"/>
    <property type="match status" value="1"/>
</dbReference>
<organism evidence="2 3">
    <name type="scientific">Aliiroseovarius zhejiangensis</name>
    <dbReference type="NCBI Taxonomy" id="1632025"/>
    <lineage>
        <taxon>Bacteria</taxon>
        <taxon>Pseudomonadati</taxon>
        <taxon>Pseudomonadota</taxon>
        <taxon>Alphaproteobacteria</taxon>
        <taxon>Rhodobacterales</taxon>
        <taxon>Paracoccaceae</taxon>
        <taxon>Aliiroseovarius</taxon>
    </lineage>
</organism>
<evidence type="ECO:0000256" key="1">
    <source>
        <dbReference type="SAM" id="Coils"/>
    </source>
</evidence>
<dbReference type="RefSeq" id="WP_229836438.1">
    <property type="nucleotide sequence ID" value="NZ_BNCH01000001.1"/>
</dbReference>
<dbReference type="Proteomes" id="UP000609802">
    <property type="component" value="Unassembled WGS sequence"/>
</dbReference>
<keyword evidence="3" id="KW-1185">Reference proteome</keyword>
<feature type="coiled-coil region" evidence="1">
    <location>
        <begin position="72"/>
        <end position="99"/>
    </location>
</feature>
<evidence type="ECO:0000313" key="3">
    <source>
        <dbReference type="Proteomes" id="UP000609802"/>
    </source>
</evidence>
<comment type="caution">
    <text evidence="2">The sequence shown here is derived from an EMBL/GenBank/DDBJ whole genome shotgun (WGS) entry which is preliminary data.</text>
</comment>